<evidence type="ECO:0000313" key="1">
    <source>
        <dbReference type="EMBL" id="PCC83675.1"/>
    </source>
</evidence>
<dbReference type="Proteomes" id="UP000218690">
    <property type="component" value="Unassembled WGS sequence"/>
</dbReference>
<dbReference type="AlphaFoldDB" id="A0A2A4AIU4"/>
<dbReference type="EMBL" id="NWBP01000010">
    <property type="protein sequence ID" value="PCC83675.1"/>
    <property type="molecule type" value="Genomic_DNA"/>
</dbReference>
<name>A0A2A4AIU4_9CORY</name>
<evidence type="ECO:0000313" key="2">
    <source>
        <dbReference type="Proteomes" id="UP000218690"/>
    </source>
</evidence>
<gene>
    <name evidence="1" type="ORF">COM45_02690</name>
</gene>
<sequence length="69" mass="8192">MKRNAVIKKLKAEAKRRGLEFEEIALSRHDAYRVGSTTRTLGRHREIDDVTVKKFFDQYAQELGKGWWR</sequence>
<reference evidence="1 2" key="1">
    <citation type="submission" date="2017-09" db="EMBL/GenBank/DDBJ databases">
        <title>Draft Genome Sequence of Corynebacterium accolens AH4003.</title>
        <authorList>
            <person name="Chen Y."/>
            <person name="Oosthuysen W.F."/>
            <person name="Kelley S."/>
            <person name="Horswill A."/>
        </authorList>
    </citation>
    <scope>NUCLEOTIDE SEQUENCE [LARGE SCALE GENOMIC DNA]</scope>
    <source>
        <strain evidence="1 2">AH4003</strain>
    </source>
</reference>
<comment type="caution">
    <text evidence="1">The sequence shown here is derived from an EMBL/GenBank/DDBJ whole genome shotgun (WGS) entry which is preliminary data.</text>
</comment>
<protein>
    <submittedName>
        <fullName evidence="1">Ribonuclease PH</fullName>
    </submittedName>
</protein>
<organism evidence="1 2">
    <name type="scientific">Corynebacterium accolens</name>
    <dbReference type="NCBI Taxonomy" id="38284"/>
    <lineage>
        <taxon>Bacteria</taxon>
        <taxon>Bacillati</taxon>
        <taxon>Actinomycetota</taxon>
        <taxon>Actinomycetes</taxon>
        <taxon>Mycobacteriales</taxon>
        <taxon>Corynebacteriaceae</taxon>
        <taxon>Corynebacterium</taxon>
    </lineage>
</organism>
<accession>A0A2A4AIU4</accession>
<proteinExistence type="predicted"/>